<evidence type="ECO:0000256" key="4">
    <source>
        <dbReference type="ARBA" id="ARBA00023235"/>
    </source>
</evidence>
<evidence type="ECO:0000256" key="2">
    <source>
        <dbReference type="ARBA" id="ARBA00022694"/>
    </source>
</evidence>
<dbReference type="InterPro" id="IPR055174">
    <property type="entry name" value="Pus10_THUMP_arc"/>
</dbReference>
<evidence type="ECO:0000259" key="6">
    <source>
        <dbReference type="Pfam" id="PF21238"/>
    </source>
</evidence>
<feature type="active site" description="Nucleophile" evidence="5">
    <location>
        <position position="261"/>
    </location>
</feature>
<feature type="binding site" evidence="5">
    <location>
        <position position="400"/>
    </location>
    <ligand>
        <name>substrate</name>
    </ligand>
</feature>
<dbReference type="PANTHER" id="PTHR21568:SF0">
    <property type="entry name" value="TRNA PSEUDOURIDINE SYNTHASE PUS10"/>
    <property type="match status" value="1"/>
</dbReference>
<gene>
    <name evidence="5" type="primary">pus10</name>
    <name evidence="8" type="ORF">ENO26_00895</name>
</gene>
<accession>A0A7J2TZV6</accession>
<reference evidence="8" key="1">
    <citation type="journal article" date="2020" name="mSystems">
        <title>Genome- and Community-Level Interaction Insights into Carbon Utilization and Element Cycling Functions of Hydrothermarchaeota in Hydrothermal Sediment.</title>
        <authorList>
            <person name="Zhou Z."/>
            <person name="Liu Y."/>
            <person name="Xu W."/>
            <person name="Pan J."/>
            <person name="Luo Z.H."/>
            <person name="Li M."/>
        </authorList>
    </citation>
    <scope>NUCLEOTIDE SEQUENCE [LARGE SCALE GENOMIC DNA]</scope>
    <source>
        <strain evidence="8">SpSt-125</strain>
    </source>
</reference>
<dbReference type="InterPro" id="IPR005912">
    <property type="entry name" value="Pus10"/>
</dbReference>
<dbReference type="Pfam" id="PF22023">
    <property type="entry name" value="Pus10_THUMP_arc"/>
    <property type="match status" value="1"/>
</dbReference>
<comment type="catalytic activity">
    <reaction evidence="5">
        <text>uridine(54) in tRNA = pseudouridine(54) in tRNA</text>
        <dbReference type="Rhea" id="RHEA:57876"/>
        <dbReference type="Rhea" id="RHEA-COMP:10193"/>
        <dbReference type="Rhea" id="RHEA-COMP:14141"/>
        <dbReference type="ChEBI" id="CHEBI:65314"/>
        <dbReference type="ChEBI" id="CHEBI:65315"/>
    </reaction>
</comment>
<dbReference type="InterPro" id="IPR039894">
    <property type="entry name" value="Pus10-like"/>
</dbReference>
<sequence length="438" mass="50948">MALDKTSDESILEIVVRVLEKYPLCDRCLGRLFAHLGKNLGNDERGKALKIAAIMELHKKVLKGDKEAVNVLKKILINSRIPLIELYKEMNIGVQEELPKCYICEDRLQEIINIFSELIAKRIAENKMQSFLIGVITPHNIIEKETEIIKKFQLQYWESIKREIKREIGKRVQQMTGAKADFETPQVTYIIDLTNNIVREEIRSVFIFGVYRKLGRMISQNIWIKRDGTRKYRLAIEDAIKSTLTYFKASNVVMHIAGREDADVRMLGNGRPIIIEYKNPHIYTIDLTTLNSILNSFSQWIKFDLKMTTRREAVSRIKMGSIGAYKIYRALIYSEKVLKPEELIRLEKAFEGKTVMQKTPSRILRRKSDKMRYRNVFQVKTIYVSPHVFEALIRCEGGLYVKELITGDNGRTTPNFSQVLETNLRCLMLDVLYVHEHI</sequence>
<keyword evidence="3 5" id="KW-0694">RNA-binding</keyword>
<evidence type="ECO:0000313" key="8">
    <source>
        <dbReference type="EMBL" id="HEM66128.1"/>
    </source>
</evidence>
<dbReference type="Gene3D" id="3.30.70.2510">
    <property type="match status" value="1"/>
</dbReference>
<feature type="binding site" evidence="5">
    <location>
        <position position="328"/>
    </location>
    <ligand>
        <name>substrate</name>
    </ligand>
</feature>
<comment type="catalytic activity">
    <reaction evidence="5">
        <text>uridine(55) in tRNA = pseudouridine(55) in tRNA</text>
        <dbReference type="Rhea" id="RHEA:42532"/>
        <dbReference type="Rhea" id="RHEA-COMP:10101"/>
        <dbReference type="Rhea" id="RHEA-COMP:10102"/>
        <dbReference type="ChEBI" id="CHEBI:65314"/>
        <dbReference type="ChEBI" id="CHEBI:65315"/>
        <dbReference type="EC" id="5.4.99.25"/>
    </reaction>
</comment>
<dbReference type="GO" id="GO:0160148">
    <property type="term" value="F:tRNA pseudouridine(55) synthase activity"/>
    <property type="evidence" value="ECO:0007669"/>
    <property type="project" value="UniProtKB-EC"/>
</dbReference>
<dbReference type="Pfam" id="PF21238">
    <property type="entry name" value="Pus10_C"/>
    <property type="match status" value="1"/>
</dbReference>
<evidence type="ECO:0000256" key="1">
    <source>
        <dbReference type="ARBA" id="ARBA00009652"/>
    </source>
</evidence>
<evidence type="ECO:0000256" key="3">
    <source>
        <dbReference type="ARBA" id="ARBA00022884"/>
    </source>
</evidence>
<organism evidence="8">
    <name type="scientific">Ignisphaera aggregans</name>
    <dbReference type="NCBI Taxonomy" id="334771"/>
    <lineage>
        <taxon>Archaea</taxon>
        <taxon>Thermoproteota</taxon>
        <taxon>Thermoprotei</taxon>
        <taxon>Desulfurococcales</taxon>
        <taxon>Desulfurococcaceae</taxon>
        <taxon>Ignisphaera</taxon>
    </lineage>
</organism>
<evidence type="ECO:0000256" key="5">
    <source>
        <dbReference type="HAMAP-Rule" id="MF_01893"/>
    </source>
</evidence>
<comment type="similarity">
    <text evidence="1 5">Belongs to the pseudouridine synthase Pus10 family.</text>
</comment>
<dbReference type="NCBIfam" id="TIGR01213">
    <property type="entry name" value="pseudo_Pus10arc"/>
    <property type="match status" value="1"/>
</dbReference>
<dbReference type="GO" id="GO:0031119">
    <property type="term" value="P:tRNA pseudouridine synthesis"/>
    <property type="evidence" value="ECO:0007669"/>
    <property type="project" value="UniProtKB-UniRule"/>
</dbReference>
<comment type="caution">
    <text evidence="8">The sequence shown here is derived from an EMBL/GenBank/DDBJ whole genome shotgun (WGS) entry which is preliminary data.</text>
</comment>
<dbReference type="EMBL" id="DSEU01000004">
    <property type="protein sequence ID" value="HEM66128.1"/>
    <property type="molecule type" value="Genomic_DNA"/>
</dbReference>
<proteinExistence type="inferred from homology"/>
<dbReference type="SUPFAM" id="SSF55120">
    <property type="entry name" value="Pseudouridine synthase"/>
    <property type="match status" value="1"/>
</dbReference>
<keyword evidence="4 5" id="KW-0413">Isomerase</keyword>
<dbReference type="GO" id="GO:0000049">
    <property type="term" value="F:tRNA binding"/>
    <property type="evidence" value="ECO:0007669"/>
    <property type="project" value="InterPro"/>
</dbReference>
<dbReference type="EC" id="5.4.99.25" evidence="5"/>
<name>A0A7J2TZV6_9CREN</name>
<dbReference type="InterPro" id="IPR048741">
    <property type="entry name" value="Pus10-like_C"/>
</dbReference>
<dbReference type="PANTHER" id="PTHR21568">
    <property type="entry name" value="TRNA PSEUDOURIDINE SYNTHASE PUS10"/>
    <property type="match status" value="1"/>
</dbReference>
<dbReference type="AlphaFoldDB" id="A0A7J2TZV6"/>
<feature type="domain" description="Pus10-like C-terminal" evidence="6">
    <location>
        <begin position="206"/>
        <end position="434"/>
    </location>
</feature>
<feature type="domain" description="Pus10 THUMP" evidence="7">
    <location>
        <begin position="115"/>
        <end position="192"/>
    </location>
</feature>
<evidence type="ECO:0000259" key="7">
    <source>
        <dbReference type="Pfam" id="PF22023"/>
    </source>
</evidence>
<protein>
    <recommendedName>
        <fullName evidence="5">tRNA pseudouridine synthase Pus10</fullName>
        <ecNumber evidence="5">5.4.99.25</ecNumber>
    </recommendedName>
    <alternativeName>
        <fullName evidence="5">tRNA pseudouridine 54/55 synthase</fullName>
        <shortName evidence="5">Psi54/55 synthase</shortName>
    </alternativeName>
</protein>
<dbReference type="HAMAP" id="MF_01893">
    <property type="entry name" value="Pus10_arch"/>
    <property type="match status" value="1"/>
</dbReference>
<comment type="function">
    <text evidence="5">Responsible for synthesis of pseudouridine from uracil-54 and uracil-55 in the psi GC loop of transfer RNAs.</text>
</comment>
<dbReference type="InterPro" id="IPR020103">
    <property type="entry name" value="PsdUridine_synth_cat_dom_sf"/>
</dbReference>
<keyword evidence="2 5" id="KW-0819">tRNA processing</keyword>
<dbReference type="Gene3D" id="3.30.70.3190">
    <property type="match status" value="1"/>
</dbReference>